<dbReference type="PANTHER" id="PTHR23105">
    <property type="entry name" value="RIBOSOMAL PROTEIN L7AE FAMILY MEMBER"/>
    <property type="match status" value="1"/>
</dbReference>
<evidence type="ECO:0000256" key="1">
    <source>
        <dbReference type="ARBA" id="ARBA00004604"/>
    </source>
</evidence>
<evidence type="ECO:0000256" key="2">
    <source>
        <dbReference type="ARBA" id="ARBA00007337"/>
    </source>
</evidence>
<evidence type="ECO:0000313" key="9">
    <source>
        <dbReference type="EMBL" id="CAG9761298.1"/>
    </source>
</evidence>
<dbReference type="GO" id="GO:0006364">
    <property type="term" value="P:rRNA processing"/>
    <property type="evidence" value="ECO:0007669"/>
    <property type="project" value="UniProtKB-KW"/>
</dbReference>
<feature type="domain" description="Ribosomal protein eL8/eL30/eS12/Gadd45" evidence="8">
    <location>
        <begin position="47"/>
        <end position="139"/>
    </location>
</feature>
<dbReference type="InterPro" id="IPR018492">
    <property type="entry name" value="Ribosomal_eL8/Nhp2"/>
</dbReference>
<dbReference type="GO" id="GO:0005730">
    <property type="term" value="C:nucleolus"/>
    <property type="evidence" value="ECO:0007669"/>
    <property type="project" value="UniProtKB-SubCell"/>
</dbReference>
<dbReference type="Proteomes" id="UP001152799">
    <property type="component" value="Chromosome 10"/>
</dbReference>
<keyword evidence="4" id="KW-0698">rRNA processing</keyword>
<name>A0A9N9ME67_9CUCU</name>
<evidence type="ECO:0000313" key="10">
    <source>
        <dbReference type="Proteomes" id="UP001152799"/>
    </source>
</evidence>
<reference evidence="9" key="1">
    <citation type="submission" date="2022-01" db="EMBL/GenBank/DDBJ databases">
        <authorList>
            <person name="King R."/>
        </authorList>
    </citation>
    <scope>NUCLEOTIDE SEQUENCE</scope>
</reference>
<evidence type="ECO:0000259" key="8">
    <source>
        <dbReference type="Pfam" id="PF01248"/>
    </source>
</evidence>
<evidence type="ECO:0000256" key="4">
    <source>
        <dbReference type="ARBA" id="ARBA00022552"/>
    </source>
</evidence>
<keyword evidence="10" id="KW-1185">Reference proteome</keyword>
<dbReference type="OrthoDB" id="5364946at2759"/>
<comment type="similarity">
    <text evidence="2">Belongs to the eukaryotic ribosomal protein eL8 family.</text>
</comment>
<keyword evidence="6" id="KW-0687">Ribonucleoprotein</keyword>
<evidence type="ECO:0000256" key="5">
    <source>
        <dbReference type="ARBA" id="ARBA00023242"/>
    </source>
</evidence>
<dbReference type="SUPFAM" id="SSF55315">
    <property type="entry name" value="L30e-like"/>
    <property type="match status" value="1"/>
</dbReference>
<dbReference type="GO" id="GO:0003723">
    <property type="term" value="F:RNA binding"/>
    <property type="evidence" value="ECO:0007669"/>
    <property type="project" value="InterPro"/>
</dbReference>
<accession>A0A9N9ME67</accession>
<gene>
    <name evidence="9" type="ORF">CEUTPL_LOCUS2003</name>
</gene>
<dbReference type="AlphaFoldDB" id="A0A9N9ME67"/>
<proteinExistence type="inferred from homology"/>
<keyword evidence="5" id="KW-0539">Nucleus</keyword>
<sequence>MSFSESADVSEMDVSSNGGIKEKTYEEKLANCTVIAKPMASKKLSKKCYKLIKKASKQKTYIRCGLKDVQTRIRKGETGLVIFAGDVSPLEIMCHLPGVCEEKDIPYVYTPSRKDLGAALGVKRGCLTVLIRPHNDYEEAFNELKQELKTLAVTL</sequence>
<dbReference type="EMBL" id="OU892286">
    <property type="protein sequence ID" value="CAG9761298.1"/>
    <property type="molecule type" value="Genomic_DNA"/>
</dbReference>
<dbReference type="InterPro" id="IPR050257">
    <property type="entry name" value="eL8/uL1-like"/>
</dbReference>
<dbReference type="InterPro" id="IPR004038">
    <property type="entry name" value="Ribosomal_eL8/eL30/eS12/Gad45"/>
</dbReference>
<dbReference type="PRINTS" id="PR00881">
    <property type="entry name" value="L7ARS6FAMILY"/>
</dbReference>
<evidence type="ECO:0000256" key="6">
    <source>
        <dbReference type="ARBA" id="ARBA00023274"/>
    </source>
</evidence>
<dbReference type="Pfam" id="PF01248">
    <property type="entry name" value="Ribosomal_L7Ae"/>
    <property type="match status" value="1"/>
</dbReference>
<comment type="subcellular location">
    <subcellularLocation>
        <location evidence="1">Nucleus</location>
        <location evidence="1">Nucleolus</location>
    </subcellularLocation>
</comment>
<keyword evidence="3" id="KW-0690">Ribosome biogenesis</keyword>
<evidence type="ECO:0000256" key="7">
    <source>
        <dbReference type="ARBA" id="ARBA00083355"/>
    </source>
</evidence>
<dbReference type="Gene3D" id="3.30.1330.30">
    <property type="match status" value="1"/>
</dbReference>
<evidence type="ECO:0000256" key="3">
    <source>
        <dbReference type="ARBA" id="ARBA00022517"/>
    </source>
</evidence>
<dbReference type="FunFam" id="3.30.1330.30:FF:000028">
    <property type="entry name" value="H/ACA ribonucleoprotein complex subunit 2-like protein"/>
    <property type="match status" value="1"/>
</dbReference>
<protein>
    <recommendedName>
        <fullName evidence="7">H/ACA snoRNP protein NHP2</fullName>
    </recommendedName>
</protein>
<dbReference type="InterPro" id="IPR029064">
    <property type="entry name" value="Ribosomal_eL30-like_sf"/>
</dbReference>
<dbReference type="GO" id="GO:1990904">
    <property type="term" value="C:ribonucleoprotein complex"/>
    <property type="evidence" value="ECO:0007669"/>
    <property type="project" value="UniProtKB-KW"/>
</dbReference>
<organism evidence="9 10">
    <name type="scientific">Ceutorhynchus assimilis</name>
    <name type="common">cabbage seed weevil</name>
    <dbReference type="NCBI Taxonomy" id="467358"/>
    <lineage>
        <taxon>Eukaryota</taxon>
        <taxon>Metazoa</taxon>
        <taxon>Ecdysozoa</taxon>
        <taxon>Arthropoda</taxon>
        <taxon>Hexapoda</taxon>
        <taxon>Insecta</taxon>
        <taxon>Pterygota</taxon>
        <taxon>Neoptera</taxon>
        <taxon>Endopterygota</taxon>
        <taxon>Coleoptera</taxon>
        <taxon>Polyphaga</taxon>
        <taxon>Cucujiformia</taxon>
        <taxon>Curculionidae</taxon>
        <taxon>Ceutorhynchinae</taxon>
        <taxon>Ceutorhynchus</taxon>
    </lineage>
</organism>